<dbReference type="InterPro" id="IPR036584">
    <property type="entry name" value="FliS_sf"/>
</dbReference>
<evidence type="ECO:0000256" key="1">
    <source>
        <dbReference type="ARBA" id="ARBA00004514"/>
    </source>
</evidence>
<dbReference type="EMBL" id="MAYW01000061">
    <property type="protein sequence ID" value="ODS32462.1"/>
    <property type="molecule type" value="Genomic_DNA"/>
</dbReference>
<keyword evidence="7" id="KW-0969">Cilium</keyword>
<name>A0A1E3XA24_9BACT</name>
<reference evidence="7 8" key="1">
    <citation type="submission" date="2016-07" db="EMBL/GenBank/DDBJ databases">
        <title>Draft genome of Scalindua rubra, obtained from a brine-seawater interface in the Red Sea, sheds light on salt adaptation in anammox bacteria.</title>
        <authorList>
            <person name="Speth D.R."/>
            <person name="Lagkouvardos I."/>
            <person name="Wang Y."/>
            <person name="Qian P.-Y."/>
            <person name="Dutilh B.E."/>
            <person name="Jetten M.S."/>
        </authorList>
    </citation>
    <scope>NUCLEOTIDE SEQUENCE [LARGE SCALE GENOMIC DNA]</scope>
    <source>
        <strain evidence="7">BSI-1</strain>
    </source>
</reference>
<dbReference type="GO" id="GO:0071973">
    <property type="term" value="P:bacterial-type flagellum-dependent cell motility"/>
    <property type="evidence" value="ECO:0007669"/>
    <property type="project" value="TreeGrafter"/>
</dbReference>
<dbReference type="NCBIfam" id="TIGR00208">
    <property type="entry name" value="fliS"/>
    <property type="match status" value="1"/>
</dbReference>
<protein>
    <recommendedName>
        <fullName evidence="6">Flagellar secretion chaperone FliS</fullName>
    </recommendedName>
</protein>
<comment type="caution">
    <text evidence="7">The sequence shown here is derived from an EMBL/GenBank/DDBJ whole genome shotgun (WGS) entry which is preliminary data.</text>
</comment>
<evidence type="ECO:0000256" key="2">
    <source>
        <dbReference type="ARBA" id="ARBA00008787"/>
    </source>
</evidence>
<comment type="subcellular location">
    <subcellularLocation>
        <location evidence="1 6">Cytoplasm</location>
        <location evidence="1 6">Cytosol</location>
    </subcellularLocation>
</comment>
<comment type="similarity">
    <text evidence="2 6">Belongs to the FliS family.</text>
</comment>
<keyword evidence="7" id="KW-0282">Flagellum</keyword>
<dbReference type="SUPFAM" id="SSF101116">
    <property type="entry name" value="Flagellar export chaperone FliS"/>
    <property type="match status" value="1"/>
</dbReference>
<dbReference type="GO" id="GO:0044780">
    <property type="term" value="P:bacterial-type flagellum assembly"/>
    <property type="evidence" value="ECO:0007669"/>
    <property type="project" value="InterPro"/>
</dbReference>
<accession>A0A1E3XA24</accession>
<evidence type="ECO:0000256" key="6">
    <source>
        <dbReference type="PIRNR" id="PIRNR039090"/>
    </source>
</evidence>
<proteinExistence type="inferred from homology"/>
<evidence type="ECO:0000313" key="7">
    <source>
        <dbReference type="EMBL" id="ODS32462.1"/>
    </source>
</evidence>
<dbReference type="PIRSF" id="PIRSF039090">
    <property type="entry name" value="Flis"/>
    <property type="match status" value="1"/>
</dbReference>
<evidence type="ECO:0000256" key="3">
    <source>
        <dbReference type="ARBA" id="ARBA00022490"/>
    </source>
</evidence>
<dbReference type="Gene3D" id="1.20.120.340">
    <property type="entry name" value="Flagellar protein FliS"/>
    <property type="match status" value="1"/>
</dbReference>
<dbReference type="InterPro" id="IPR003713">
    <property type="entry name" value="FliS"/>
</dbReference>
<dbReference type="AlphaFoldDB" id="A0A1E3XA24"/>
<keyword evidence="5" id="KW-0143">Chaperone</keyword>
<keyword evidence="4 6" id="KW-1005">Bacterial flagellum biogenesis</keyword>
<gene>
    <name evidence="7" type="primary">fliS</name>
    <name evidence="7" type="ORF">SCARUB_02406</name>
</gene>
<evidence type="ECO:0000256" key="4">
    <source>
        <dbReference type="ARBA" id="ARBA00022795"/>
    </source>
</evidence>
<keyword evidence="7" id="KW-0966">Cell projection</keyword>
<organism evidence="7 8">
    <name type="scientific">Candidatus Scalindua rubra</name>
    <dbReference type="NCBI Taxonomy" id="1872076"/>
    <lineage>
        <taxon>Bacteria</taxon>
        <taxon>Pseudomonadati</taxon>
        <taxon>Planctomycetota</taxon>
        <taxon>Candidatus Brocadiia</taxon>
        <taxon>Candidatus Brocadiales</taxon>
        <taxon>Candidatus Scalinduaceae</taxon>
        <taxon>Candidatus Scalindua</taxon>
    </lineage>
</organism>
<dbReference type="Proteomes" id="UP000094056">
    <property type="component" value="Unassembled WGS sequence"/>
</dbReference>
<keyword evidence="3 6" id="KW-0963">Cytoplasm</keyword>
<dbReference type="Pfam" id="PF02561">
    <property type="entry name" value="FliS"/>
    <property type="match status" value="1"/>
</dbReference>
<dbReference type="GO" id="GO:0005829">
    <property type="term" value="C:cytosol"/>
    <property type="evidence" value="ECO:0007669"/>
    <property type="project" value="UniProtKB-SubCell"/>
</dbReference>
<dbReference type="PANTHER" id="PTHR34773:SF1">
    <property type="entry name" value="FLAGELLAR SECRETION CHAPERONE FLIS"/>
    <property type="match status" value="1"/>
</dbReference>
<dbReference type="CDD" id="cd16098">
    <property type="entry name" value="FliS"/>
    <property type="match status" value="1"/>
</dbReference>
<sequence length="141" mass="16042">METQKTDSYKKLQVETADQTSLILMLYDRAIFLLDKAKNDILEKQYEEKNNSLKKATDIIFELLTSLDKDKGGEIAVSLARLYNFVIREITDANANLNTKALDNAKRILSELRDSWVNIKNNPNTEINNTNNTTTNIDLSG</sequence>
<evidence type="ECO:0000256" key="5">
    <source>
        <dbReference type="ARBA" id="ARBA00023186"/>
    </source>
</evidence>
<dbReference type="PANTHER" id="PTHR34773">
    <property type="entry name" value="FLAGELLAR SECRETION CHAPERONE FLIS"/>
    <property type="match status" value="1"/>
</dbReference>
<evidence type="ECO:0000313" key="8">
    <source>
        <dbReference type="Proteomes" id="UP000094056"/>
    </source>
</evidence>